<reference evidence="1" key="1">
    <citation type="submission" date="2018-09" db="EMBL/GenBank/DDBJ databases">
        <title>A genomic encyclopedia of anaerobic methanotrophic archaea.</title>
        <authorList>
            <person name="Skennerton C.T."/>
            <person name="Chadwick G.L."/>
            <person name="Laso-Perez R."/>
            <person name="Leu A.O."/>
            <person name="Speth D.R."/>
            <person name="Yu H."/>
            <person name="Morgan-Lang C."/>
            <person name="Hatzenpichler R."/>
            <person name="Goudeau D."/>
            <person name="Malmstrom R."/>
            <person name="Woyke T."/>
            <person name="Hallam S."/>
            <person name="Tyson G.W."/>
            <person name="Wegener G."/>
            <person name="Boetius A."/>
            <person name="Orphan V.J."/>
        </authorList>
    </citation>
    <scope>NUCLEOTIDE SEQUENCE</scope>
    <source>
        <strain evidence="1">CONS3730D10UFb2</strain>
    </source>
</reference>
<evidence type="ECO:0000313" key="1">
    <source>
        <dbReference type="EMBL" id="TKY91484.1"/>
    </source>
</evidence>
<dbReference type="Proteomes" id="UP000315423">
    <property type="component" value="Unassembled WGS sequence"/>
</dbReference>
<evidence type="ECO:0000313" key="2">
    <source>
        <dbReference type="Proteomes" id="UP000315423"/>
    </source>
</evidence>
<protein>
    <submittedName>
        <fullName evidence="1">ATP-binding protein</fullName>
    </submittedName>
</protein>
<organism evidence="1 2">
    <name type="scientific">Candidatus Methanomarinus sp</name>
    <dbReference type="NCBI Taxonomy" id="3386244"/>
    <lineage>
        <taxon>Archaea</taxon>
        <taxon>Methanobacteriati</taxon>
        <taxon>Methanobacteriota</taxon>
        <taxon>Stenosarchaea group</taxon>
        <taxon>Methanomicrobia</taxon>
        <taxon>Methanosarcinales</taxon>
        <taxon>ANME-2 cluster</taxon>
        <taxon>Candidatus Methanocomedenaceae</taxon>
        <taxon>Candidatus Methanomarinus</taxon>
    </lineage>
</organism>
<accession>A0AC61S9W5</accession>
<keyword evidence="1" id="KW-0547">Nucleotide-binding</keyword>
<comment type="caution">
    <text evidence="1">The sequence shown here is derived from an EMBL/GenBank/DDBJ whole genome shotgun (WGS) entry which is preliminary data.</text>
</comment>
<proteinExistence type="predicted"/>
<sequence>MDIEGIKRIITDQRYEIDHLYKNRRLIERDLPEDKLIQSLKHPNILAVLGVRRCGKSVCSHMLLKGKEYGYINFDDERLYGIDAGDLNLVLQAFYELYSTELEYFMFDEIQNVSGWELFANRLRRTKKVVLTGSNAKLLSGELATHLTGRYSDVTLFPFSFYEFLEFKEIEPDIHSTRSIARIKNALKEYMDVGGFPEVYLFGKEVTARIYEDIIYKDIIYRHDIRNKRSFSQIAKYLVSNFSGEFSYRKLCGATSIRNVHTVKDYVGYLESSYIVLVVERFSFKLKEQIKAPRKVYCIDTGMINNIAFRSSHDIGKLMENLVAVELHRRKSYYRGDDVFYWKDHQQREVDFVLIRGRKVSELIQVSYTSGKEGIKDREFKGILRAAVELGCSNMKIITWDYEGDVGDVKCIPLWKWLLVDFRYTDSTQYNI</sequence>
<dbReference type="EMBL" id="QYBA01000187">
    <property type="protein sequence ID" value="TKY91484.1"/>
    <property type="molecule type" value="Genomic_DNA"/>
</dbReference>
<gene>
    <name evidence="1" type="ORF">C5S46_05570</name>
</gene>
<name>A0AC61S9W5_9EURY</name>
<keyword evidence="1" id="KW-0067">ATP-binding</keyword>